<comment type="subcellular location">
    <subcellularLocation>
        <location evidence="1">Cell inner membrane</location>
        <topology evidence="1">Multi-pass membrane protein</topology>
    </subcellularLocation>
    <subcellularLocation>
        <location evidence="8">Cell membrane</location>
        <topology evidence="8">Multi-pass membrane protein</topology>
    </subcellularLocation>
</comment>
<dbReference type="EMBL" id="CP093547">
    <property type="protein sequence ID" value="UNP29210.1"/>
    <property type="molecule type" value="Genomic_DNA"/>
</dbReference>
<feature type="transmembrane region" description="Helical" evidence="8">
    <location>
        <begin position="75"/>
        <end position="96"/>
    </location>
</feature>
<dbReference type="PANTHER" id="PTHR33508:SF2">
    <property type="entry name" value="UPF0056 INNER MEMBRANE PROTEIN MARC"/>
    <property type="match status" value="1"/>
</dbReference>
<keyword evidence="10" id="KW-1185">Reference proteome</keyword>
<reference evidence="9 10" key="1">
    <citation type="submission" date="2022-03" db="EMBL/GenBank/DDBJ databases">
        <title>Complete genome sequence of Lysobacter capsici VKM B-2533 and Lysobacter gummosus 10.1.1, promising sources of lytic agents.</title>
        <authorList>
            <person name="Tarlachkov S.V."/>
            <person name="Kudryakova I.V."/>
            <person name="Afoshin A.S."/>
            <person name="Leontyevskaya E.A."/>
            <person name="Leontyevskaya N.V."/>
        </authorList>
    </citation>
    <scope>NUCLEOTIDE SEQUENCE [LARGE SCALE GENOMIC DNA]</scope>
    <source>
        <strain evidence="9 10">10.1.1</strain>
    </source>
</reference>
<name>A0ABY3XE26_9GAMM</name>
<evidence type="ECO:0000256" key="6">
    <source>
        <dbReference type="ARBA" id="ARBA00022989"/>
    </source>
</evidence>
<keyword evidence="7 8" id="KW-0472">Membrane</keyword>
<feature type="transmembrane region" description="Helical" evidence="8">
    <location>
        <begin position="149"/>
        <end position="172"/>
    </location>
</feature>
<organism evidence="9 10">
    <name type="scientific">Lysobacter gummosus</name>
    <dbReference type="NCBI Taxonomy" id="262324"/>
    <lineage>
        <taxon>Bacteria</taxon>
        <taxon>Pseudomonadati</taxon>
        <taxon>Pseudomonadota</taxon>
        <taxon>Gammaproteobacteria</taxon>
        <taxon>Lysobacterales</taxon>
        <taxon>Lysobacteraceae</taxon>
        <taxon>Lysobacter</taxon>
    </lineage>
</organism>
<evidence type="ECO:0000256" key="7">
    <source>
        <dbReference type="ARBA" id="ARBA00023136"/>
    </source>
</evidence>
<keyword evidence="4" id="KW-0997">Cell inner membrane</keyword>
<proteinExistence type="inferred from homology"/>
<evidence type="ECO:0000256" key="1">
    <source>
        <dbReference type="ARBA" id="ARBA00004429"/>
    </source>
</evidence>
<evidence type="ECO:0000313" key="10">
    <source>
        <dbReference type="Proteomes" id="UP000829194"/>
    </source>
</evidence>
<gene>
    <name evidence="9" type="ORF">MOV92_22525</name>
</gene>
<dbReference type="InterPro" id="IPR002771">
    <property type="entry name" value="Multi_antbiot-R_MarC"/>
</dbReference>
<keyword evidence="6 8" id="KW-1133">Transmembrane helix</keyword>
<keyword evidence="5 8" id="KW-0812">Transmembrane</keyword>
<sequence length="293" mass="31429">MSDYLQKVVFGFATLLPLANPLATMALLPTISRHYSAREIDRQIIKTSINVVVIMVATYYLGTMLMHGLGISIPGLRIAGGLTVSYIGFSMLFPSAKDDQETLSEDVARQPKKMQDFSFFPLAMPSTIGPGSMALIVSIASTAQSEKSIAWTSHLAVLTVAALFGALTWVGLKGAGSMMRVLGASGLDAISRLMGFLLISMGVQFVINGGLEIYRQELRPQVRTEANVRVARVDSRWDADIAGESEFSSGREWTTSAAAPALSVAWPFLVVGGRAIARSCDEAGSMSQEKSIV</sequence>
<keyword evidence="3" id="KW-1003">Cell membrane</keyword>
<evidence type="ECO:0000256" key="8">
    <source>
        <dbReference type="RuleBase" id="RU362048"/>
    </source>
</evidence>
<evidence type="ECO:0000256" key="4">
    <source>
        <dbReference type="ARBA" id="ARBA00022519"/>
    </source>
</evidence>
<dbReference type="NCBIfam" id="TIGR00427">
    <property type="entry name" value="NAAT family transporter"/>
    <property type="match status" value="1"/>
</dbReference>
<feature type="transmembrane region" description="Helical" evidence="8">
    <location>
        <begin position="117"/>
        <end position="143"/>
    </location>
</feature>
<dbReference type="PANTHER" id="PTHR33508">
    <property type="entry name" value="UPF0056 MEMBRANE PROTEIN YHCE"/>
    <property type="match status" value="1"/>
</dbReference>
<evidence type="ECO:0000256" key="5">
    <source>
        <dbReference type="ARBA" id="ARBA00022692"/>
    </source>
</evidence>
<comment type="caution">
    <text evidence="8">Lacks conserved residue(s) required for the propagation of feature annotation.</text>
</comment>
<feature type="transmembrane region" description="Helical" evidence="8">
    <location>
        <begin position="49"/>
        <end position="69"/>
    </location>
</feature>
<evidence type="ECO:0000256" key="2">
    <source>
        <dbReference type="ARBA" id="ARBA00009784"/>
    </source>
</evidence>
<evidence type="ECO:0000313" key="9">
    <source>
        <dbReference type="EMBL" id="UNP29210.1"/>
    </source>
</evidence>
<comment type="similarity">
    <text evidence="2 8">Belongs to the UPF0056 (MarC) family.</text>
</comment>
<dbReference type="Pfam" id="PF01914">
    <property type="entry name" value="MarC"/>
    <property type="match status" value="1"/>
</dbReference>
<dbReference type="RefSeq" id="WP_057944704.1">
    <property type="nucleotide sequence ID" value="NZ_CP011131.1"/>
</dbReference>
<feature type="transmembrane region" description="Helical" evidence="8">
    <location>
        <begin position="6"/>
        <end position="28"/>
    </location>
</feature>
<dbReference type="Proteomes" id="UP000829194">
    <property type="component" value="Chromosome"/>
</dbReference>
<accession>A0ABY3XE26</accession>
<protein>
    <recommendedName>
        <fullName evidence="8">UPF0056 membrane protein</fullName>
    </recommendedName>
</protein>
<dbReference type="NCBIfam" id="NF008228">
    <property type="entry name" value="PRK10995.1"/>
    <property type="match status" value="1"/>
</dbReference>
<evidence type="ECO:0000256" key="3">
    <source>
        <dbReference type="ARBA" id="ARBA00022475"/>
    </source>
</evidence>